<keyword evidence="1" id="KW-0812">Transmembrane</keyword>
<accession>G5R3L4</accession>
<keyword evidence="1" id="KW-1133">Transmembrane helix</keyword>
<keyword evidence="1" id="KW-0472">Membrane</keyword>
<dbReference type="PATRIC" id="fig|913082.3.peg.3164"/>
<dbReference type="EMBL" id="AFCU01001334">
    <property type="protein sequence ID" value="EHC84618.1"/>
    <property type="molecule type" value="Genomic_DNA"/>
</dbReference>
<proteinExistence type="predicted"/>
<comment type="caution">
    <text evidence="2">The sequence shown here is derived from an EMBL/GenBank/DDBJ whole genome shotgun (WGS) entry which is preliminary data.</text>
</comment>
<reference evidence="2 3" key="1">
    <citation type="journal article" date="2011" name="BMC Genomics">
        <title>Genome sequencing reveals diversification of virulence factor content and possible host adaptation in distinct subpopulations of Salmonella enterica.</title>
        <authorList>
            <person name="den Bakker H.C."/>
            <person name="Moreno Switt A.I."/>
            <person name="Govoni G."/>
            <person name="Cummings C.A."/>
            <person name="Ranieri M.L."/>
            <person name="Degoricija L."/>
            <person name="Hoelzer K."/>
            <person name="Rodriguez-Rivera L.D."/>
            <person name="Brown S."/>
            <person name="Bolchacova E."/>
            <person name="Furtado M.R."/>
            <person name="Wiedmann M."/>
        </authorList>
    </citation>
    <scope>NUCLEOTIDE SEQUENCE [LARGE SCALE GENOMIC DNA]</scope>
    <source>
        <strain evidence="2 3">A4-543</strain>
    </source>
</reference>
<dbReference type="Proteomes" id="UP000005065">
    <property type="component" value="Unassembled WGS sequence"/>
</dbReference>
<organism evidence="2 3">
    <name type="scientific">Salmonella enterica subsp. enterica serovar Senftenberg str. A4-543</name>
    <dbReference type="NCBI Taxonomy" id="913082"/>
    <lineage>
        <taxon>Bacteria</taxon>
        <taxon>Pseudomonadati</taxon>
        <taxon>Pseudomonadota</taxon>
        <taxon>Gammaproteobacteria</taxon>
        <taxon>Enterobacterales</taxon>
        <taxon>Enterobacteriaceae</taxon>
        <taxon>Salmonella</taxon>
    </lineage>
</organism>
<name>G5R3L4_SALSE</name>
<evidence type="ECO:0000313" key="3">
    <source>
        <dbReference type="Proteomes" id="UP000005065"/>
    </source>
</evidence>
<dbReference type="BioCyc" id="SENT913082:G120J-613-MONOMER"/>
<feature type="transmembrane region" description="Helical" evidence="1">
    <location>
        <begin position="21"/>
        <end position="44"/>
    </location>
</feature>
<protein>
    <submittedName>
        <fullName evidence="2">Uncharacterized protein</fullName>
    </submittedName>
</protein>
<sequence length="51" mass="5812">MRRRAEAATSYPAKGKSVIRYSRNISIVSCPTAILFFLLIQLFIENIIPKN</sequence>
<gene>
    <name evidence="2" type="ORF">LTSESEN_4094</name>
</gene>
<evidence type="ECO:0000313" key="2">
    <source>
        <dbReference type="EMBL" id="EHC84618.1"/>
    </source>
</evidence>
<dbReference type="AlphaFoldDB" id="G5R3L4"/>
<evidence type="ECO:0000256" key="1">
    <source>
        <dbReference type="SAM" id="Phobius"/>
    </source>
</evidence>